<sequence>MNQQTIGHSHEPKGSEGRTEFEEDAGVCSSYTASQMFTDYEDETTMFHLLAPYLKQEERLYRPGFLEIAVEELPTEHDAHQIPDH</sequence>
<evidence type="ECO:0000256" key="1">
    <source>
        <dbReference type="SAM" id="MobiDB-lite"/>
    </source>
</evidence>
<dbReference type="Proteomes" id="UP001147695">
    <property type="component" value="Unassembled WGS sequence"/>
</dbReference>
<gene>
    <name evidence="2" type="ORF">N7452_008298</name>
</gene>
<accession>A0A9W9Q9M3</accession>
<evidence type="ECO:0000313" key="2">
    <source>
        <dbReference type="EMBL" id="KAJ5327908.1"/>
    </source>
</evidence>
<proteinExistence type="predicted"/>
<dbReference type="AlphaFoldDB" id="A0A9W9Q9M3"/>
<evidence type="ECO:0000313" key="3">
    <source>
        <dbReference type="Proteomes" id="UP001147695"/>
    </source>
</evidence>
<feature type="compositionally biased region" description="Basic and acidic residues" evidence="1">
    <location>
        <begin position="8"/>
        <end position="20"/>
    </location>
</feature>
<name>A0A9W9Q9M3_PENBR</name>
<dbReference type="EMBL" id="JAPZBQ010000005">
    <property type="protein sequence ID" value="KAJ5327908.1"/>
    <property type="molecule type" value="Genomic_DNA"/>
</dbReference>
<reference evidence="2" key="2">
    <citation type="journal article" date="2023" name="IMA Fungus">
        <title>Comparative genomic study of the Penicillium genus elucidates a diverse pangenome and 15 lateral gene transfer events.</title>
        <authorList>
            <person name="Petersen C."/>
            <person name="Sorensen T."/>
            <person name="Nielsen M.R."/>
            <person name="Sondergaard T.E."/>
            <person name="Sorensen J.L."/>
            <person name="Fitzpatrick D.A."/>
            <person name="Frisvad J.C."/>
            <person name="Nielsen K.L."/>
        </authorList>
    </citation>
    <scope>NUCLEOTIDE SEQUENCE</scope>
    <source>
        <strain evidence="2">IBT 35673</strain>
    </source>
</reference>
<comment type="caution">
    <text evidence="2">The sequence shown here is derived from an EMBL/GenBank/DDBJ whole genome shotgun (WGS) entry which is preliminary data.</text>
</comment>
<organism evidence="2 3">
    <name type="scientific">Penicillium brevicompactum</name>
    <dbReference type="NCBI Taxonomy" id="5074"/>
    <lineage>
        <taxon>Eukaryota</taxon>
        <taxon>Fungi</taxon>
        <taxon>Dikarya</taxon>
        <taxon>Ascomycota</taxon>
        <taxon>Pezizomycotina</taxon>
        <taxon>Eurotiomycetes</taxon>
        <taxon>Eurotiomycetidae</taxon>
        <taxon>Eurotiales</taxon>
        <taxon>Aspergillaceae</taxon>
        <taxon>Penicillium</taxon>
    </lineage>
</organism>
<protein>
    <submittedName>
        <fullName evidence="2">Uncharacterized protein</fullName>
    </submittedName>
</protein>
<reference evidence="2" key="1">
    <citation type="submission" date="2022-12" db="EMBL/GenBank/DDBJ databases">
        <authorList>
            <person name="Petersen C."/>
        </authorList>
    </citation>
    <scope>NUCLEOTIDE SEQUENCE</scope>
    <source>
        <strain evidence="2">IBT 35673</strain>
    </source>
</reference>
<feature type="region of interest" description="Disordered" evidence="1">
    <location>
        <begin position="1"/>
        <end position="26"/>
    </location>
</feature>